<comment type="caution">
    <text evidence="1">The sequence shown here is derived from an EMBL/GenBank/DDBJ whole genome shotgun (WGS) entry which is preliminary data.</text>
</comment>
<keyword evidence="2" id="KW-1185">Reference proteome</keyword>
<dbReference type="EMBL" id="BPQQ01000016">
    <property type="protein sequence ID" value="GJD99492.1"/>
    <property type="molecule type" value="Genomic_DNA"/>
</dbReference>
<proteinExistence type="predicted"/>
<reference evidence="1" key="2">
    <citation type="submission" date="2021-08" db="EMBL/GenBank/DDBJ databases">
        <authorList>
            <person name="Tani A."/>
            <person name="Ola A."/>
            <person name="Ogura Y."/>
            <person name="Katsura K."/>
            <person name="Hayashi T."/>
        </authorList>
    </citation>
    <scope>NUCLEOTIDE SEQUENCE</scope>
    <source>
        <strain evidence="1">DSM 17168</strain>
    </source>
</reference>
<protein>
    <submittedName>
        <fullName evidence="1">Uncharacterized protein</fullName>
    </submittedName>
</protein>
<evidence type="ECO:0000313" key="2">
    <source>
        <dbReference type="Proteomes" id="UP001055153"/>
    </source>
</evidence>
<reference evidence="1" key="1">
    <citation type="journal article" date="2021" name="Front. Microbiol.">
        <title>Comprehensive Comparative Genomics and Phenotyping of Methylobacterium Species.</title>
        <authorList>
            <person name="Alessa O."/>
            <person name="Ogura Y."/>
            <person name="Fujitani Y."/>
            <person name="Takami H."/>
            <person name="Hayashi T."/>
            <person name="Sahin N."/>
            <person name="Tani A."/>
        </authorList>
    </citation>
    <scope>NUCLEOTIDE SEQUENCE</scope>
    <source>
        <strain evidence="1">DSM 17168</strain>
    </source>
</reference>
<dbReference type="RefSeq" id="WP_238234377.1">
    <property type="nucleotide sequence ID" value="NZ_BPQQ01000016.1"/>
</dbReference>
<accession>A0ABQ4SCG0</accession>
<gene>
    <name evidence="1" type="ORF">GMJLKIPL_1410</name>
</gene>
<organism evidence="1 2">
    <name type="scientific">Methylobacterium isbiliense</name>
    <dbReference type="NCBI Taxonomy" id="315478"/>
    <lineage>
        <taxon>Bacteria</taxon>
        <taxon>Pseudomonadati</taxon>
        <taxon>Pseudomonadota</taxon>
        <taxon>Alphaproteobacteria</taxon>
        <taxon>Hyphomicrobiales</taxon>
        <taxon>Methylobacteriaceae</taxon>
        <taxon>Methylobacterium</taxon>
    </lineage>
</organism>
<evidence type="ECO:0000313" key="1">
    <source>
        <dbReference type="EMBL" id="GJD99492.1"/>
    </source>
</evidence>
<sequence>MLSITSIDDMIRCIEDLRLESRSMMLAELDHALHLALIEARYQKRQRTGLATASGSSAVASVPAAVRRYRR</sequence>
<dbReference type="Proteomes" id="UP001055153">
    <property type="component" value="Unassembled WGS sequence"/>
</dbReference>
<name>A0ABQ4SCG0_9HYPH</name>